<dbReference type="Proteomes" id="UP000521943">
    <property type="component" value="Unassembled WGS sequence"/>
</dbReference>
<comment type="caution">
    <text evidence="1">The sequence shown here is derived from an EMBL/GenBank/DDBJ whole genome shotgun (WGS) entry which is preliminary data.</text>
</comment>
<dbReference type="AlphaFoldDB" id="A0A8H6HKR9"/>
<protein>
    <submittedName>
        <fullName evidence="1">Uncharacterized protein</fullName>
    </submittedName>
</protein>
<evidence type="ECO:0000313" key="2">
    <source>
        <dbReference type="Proteomes" id="UP000521943"/>
    </source>
</evidence>
<name>A0A8H6HKR9_9AGAR</name>
<reference evidence="1 2" key="1">
    <citation type="submission" date="2020-07" db="EMBL/GenBank/DDBJ databases">
        <title>Comparative genomics of pyrophilous fungi reveals a link between fire events and developmental genes.</title>
        <authorList>
            <consortium name="DOE Joint Genome Institute"/>
            <person name="Steindorff A.S."/>
            <person name="Carver A."/>
            <person name="Calhoun S."/>
            <person name="Stillman K."/>
            <person name="Liu H."/>
            <person name="Lipzen A."/>
            <person name="Pangilinan J."/>
            <person name="Labutti K."/>
            <person name="Bruns T.D."/>
            <person name="Grigoriev I.V."/>
        </authorList>
    </citation>
    <scope>NUCLEOTIDE SEQUENCE [LARGE SCALE GENOMIC DNA]</scope>
    <source>
        <strain evidence="1 2">CBS 144469</strain>
    </source>
</reference>
<keyword evidence="2" id="KW-1185">Reference proteome</keyword>
<dbReference type="EMBL" id="JACGCI010000068">
    <property type="protein sequence ID" value="KAF6748839.1"/>
    <property type="molecule type" value="Genomic_DNA"/>
</dbReference>
<accession>A0A8H6HKR9</accession>
<proteinExistence type="predicted"/>
<sequence>MKSPLGSIIGLALCTALFFKGAFAQAVRFYWVIRAEADANTNPLKEYNELDARSAINVPFAEISERHVVDVPFQPSLRSFLEEAVEAHRRTLDEYGDELAARVADLEFYLIKQNGQRMLVHCSVDITWGECKHQAYMTTGSIYTYQWFHENTLLQDPHLVSQAHLQPPNIYINERLRALPYAMNAPTGRKAPAKASKRR</sequence>
<gene>
    <name evidence="1" type="ORF">DFP72DRAFT_1073926</name>
</gene>
<evidence type="ECO:0000313" key="1">
    <source>
        <dbReference type="EMBL" id="KAF6748839.1"/>
    </source>
</evidence>
<organism evidence="1 2">
    <name type="scientific">Ephemerocybe angulata</name>
    <dbReference type="NCBI Taxonomy" id="980116"/>
    <lineage>
        <taxon>Eukaryota</taxon>
        <taxon>Fungi</taxon>
        <taxon>Dikarya</taxon>
        <taxon>Basidiomycota</taxon>
        <taxon>Agaricomycotina</taxon>
        <taxon>Agaricomycetes</taxon>
        <taxon>Agaricomycetidae</taxon>
        <taxon>Agaricales</taxon>
        <taxon>Agaricineae</taxon>
        <taxon>Psathyrellaceae</taxon>
        <taxon>Ephemerocybe</taxon>
    </lineage>
</organism>